<dbReference type="Proteomes" id="UP001434883">
    <property type="component" value="Unassembled WGS sequence"/>
</dbReference>
<comment type="caution">
    <text evidence="1">The sequence shown here is derived from an EMBL/GenBank/DDBJ whole genome shotgun (WGS) entry which is preliminary data.</text>
</comment>
<evidence type="ECO:0000313" key="2">
    <source>
        <dbReference type="Proteomes" id="UP001434883"/>
    </source>
</evidence>
<keyword evidence="2" id="KW-1185">Reference proteome</keyword>
<evidence type="ECO:0000313" key="1">
    <source>
        <dbReference type="EMBL" id="MEQ2198808.1"/>
    </source>
</evidence>
<dbReference type="EMBL" id="JAHRIN010020759">
    <property type="protein sequence ID" value="MEQ2198808.1"/>
    <property type="molecule type" value="Genomic_DNA"/>
</dbReference>
<name>A0ABV0QTS7_9TELE</name>
<sequence>INPLVLVVLPQPLSVPVPEYEWHYGQCGGGRMACEHCSCPGATPDLEQEDPVEGPTALHGSLLNDHELQEARKRVYSHHVFFYQRFCIRYT</sequence>
<protein>
    <submittedName>
        <fullName evidence="1">Uncharacterized protein</fullName>
    </submittedName>
</protein>
<feature type="non-terminal residue" evidence="1">
    <location>
        <position position="1"/>
    </location>
</feature>
<gene>
    <name evidence="1" type="ORF">XENOCAPTIV_018788</name>
</gene>
<organism evidence="1 2">
    <name type="scientific">Xenoophorus captivus</name>
    <dbReference type="NCBI Taxonomy" id="1517983"/>
    <lineage>
        <taxon>Eukaryota</taxon>
        <taxon>Metazoa</taxon>
        <taxon>Chordata</taxon>
        <taxon>Craniata</taxon>
        <taxon>Vertebrata</taxon>
        <taxon>Euteleostomi</taxon>
        <taxon>Actinopterygii</taxon>
        <taxon>Neopterygii</taxon>
        <taxon>Teleostei</taxon>
        <taxon>Neoteleostei</taxon>
        <taxon>Acanthomorphata</taxon>
        <taxon>Ovalentaria</taxon>
        <taxon>Atherinomorphae</taxon>
        <taxon>Cyprinodontiformes</taxon>
        <taxon>Goodeidae</taxon>
        <taxon>Xenoophorus</taxon>
    </lineage>
</organism>
<reference evidence="1 2" key="1">
    <citation type="submission" date="2021-06" db="EMBL/GenBank/DDBJ databases">
        <authorList>
            <person name="Palmer J.M."/>
        </authorList>
    </citation>
    <scope>NUCLEOTIDE SEQUENCE [LARGE SCALE GENOMIC DNA]</scope>
    <source>
        <strain evidence="1 2">XC_2019</strain>
        <tissue evidence="1">Muscle</tissue>
    </source>
</reference>
<proteinExistence type="predicted"/>
<accession>A0ABV0QTS7</accession>